<protein>
    <submittedName>
        <fullName evidence="1">Uncharacterized protein</fullName>
    </submittedName>
</protein>
<name>A0A2R6C439_9ARCH</name>
<organism evidence="1 2">
    <name type="scientific">Candidatus Marsarchaeota G2 archaeon ECH_B_SAG-G16</name>
    <dbReference type="NCBI Taxonomy" id="1978167"/>
    <lineage>
        <taxon>Archaea</taxon>
        <taxon>Candidatus Marsarchaeota</taxon>
        <taxon>Candidatus Marsarchaeota group 2</taxon>
    </lineage>
</organism>
<gene>
    <name evidence="1" type="ORF">B9Q13_01355</name>
</gene>
<dbReference type="EMBL" id="NEXO01000020">
    <property type="protein sequence ID" value="PSO05661.1"/>
    <property type="molecule type" value="Genomic_DNA"/>
</dbReference>
<dbReference type="AlphaFoldDB" id="A0A2R6C439"/>
<dbReference type="Proteomes" id="UP000241886">
    <property type="component" value="Unassembled WGS sequence"/>
</dbReference>
<evidence type="ECO:0000313" key="1">
    <source>
        <dbReference type="EMBL" id="PSO05661.1"/>
    </source>
</evidence>
<evidence type="ECO:0000313" key="2">
    <source>
        <dbReference type="Proteomes" id="UP000241886"/>
    </source>
</evidence>
<reference evidence="1 2" key="1">
    <citation type="submission" date="2017-04" db="EMBL/GenBank/DDBJ databases">
        <title>Novel microbial lineages endemic to geothermal iron-oxide mats fill important gaps in the evolutionary history of Archaea.</title>
        <authorList>
            <person name="Jay Z.J."/>
            <person name="Beam J.P."/>
            <person name="Dlakic M."/>
            <person name="Rusch D.B."/>
            <person name="Kozubal M.A."/>
            <person name="Inskeep W.P."/>
        </authorList>
    </citation>
    <scope>NUCLEOTIDE SEQUENCE [LARGE SCALE GENOMIC DNA]</scope>
    <source>
        <strain evidence="1">ECH_B_SAG-G16</strain>
    </source>
</reference>
<comment type="caution">
    <text evidence="1">The sequence shown here is derived from an EMBL/GenBank/DDBJ whole genome shotgun (WGS) entry which is preliminary data.</text>
</comment>
<sequence length="59" mass="6984">MDFKAIWGKFYEKYIVLTRKPFSKRTTKHEVLPSNGGEFHLHIRIVYHVIGRTNQKVAP</sequence>
<proteinExistence type="predicted"/>
<accession>A0A2R6C439</accession>